<organism evidence="3 4">
    <name type="scientific">Coemansia reversa (strain ATCC 12441 / NRRL 1564)</name>
    <dbReference type="NCBI Taxonomy" id="763665"/>
    <lineage>
        <taxon>Eukaryota</taxon>
        <taxon>Fungi</taxon>
        <taxon>Fungi incertae sedis</taxon>
        <taxon>Zoopagomycota</taxon>
        <taxon>Kickxellomycotina</taxon>
        <taxon>Kickxellomycetes</taxon>
        <taxon>Kickxellales</taxon>
        <taxon>Kickxellaceae</taxon>
        <taxon>Coemansia</taxon>
    </lineage>
</organism>
<proteinExistence type="predicted"/>
<reference evidence="3 4" key="1">
    <citation type="journal article" date="2015" name="Genome Biol. Evol.">
        <title>Phylogenomic analyses indicate that early fungi evolved digesting cell walls of algal ancestors of land plants.</title>
        <authorList>
            <person name="Chang Y."/>
            <person name="Wang S."/>
            <person name="Sekimoto S."/>
            <person name="Aerts A.L."/>
            <person name="Choi C."/>
            <person name="Clum A."/>
            <person name="LaButti K.M."/>
            <person name="Lindquist E.A."/>
            <person name="Yee Ngan C."/>
            <person name="Ohm R.A."/>
            <person name="Salamov A.A."/>
            <person name="Grigoriev I.V."/>
            <person name="Spatafora J.W."/>
            <person name="Berbee M.L."/>
        </authorList>
    </citation>
    <scope>NUCLEOTIDE SEQUENCE [LARGE SCALE GENOMIC DNA]</scope>
    <source>
        <strain evidence="3 4">NRRL 1564</strain>
    </source>
</reference>
<feature type="domain" description="Myb-like" evidence="1">
    <location>
        <begin position="144"/>
        <end position="190"/>
    </location>
</feature>
<dbReference type="CDD" id="cd00167">
    <property type="entry name" value="SANT"/>
    <property type="match status" value="1"/>
</dbReference>
<dbReference type="EMBL" id="KZ303496">
    <property type="protein sequence ID" value="PIA17142.1"/>
    <property type="molecule type" value="Genomic_DNA"/>
</dbReference>
<dbReference type="PROSITE" id="PS51293">
    <property type="entry name" value="SANT"/>
    <property type="match status" value="1"/>
</dbReference>
<evidence type="ECO:0000313" key="3">
    <source>
        <dbReference type="EMBL" id="PIA17142.1"/>
    </source>
</evidence>
<feature type="domain" description="SANT" evidence="2">
    <location>
        <begin position="141"/>
        <end position="194"/>
    </location>
</feature>
<dbReference type="InterPro" id="IPR009057">
    <property type="entry name" value="Homeodomain-like_sf"/>
</dbReference>
<evidence type="ECO:0000259" key="2">
    <source>
        <dbReference type="PROSITE" id="PS51293"/>
    </source>
</evidence>
<dbReference type="SUPFAM" id="SSF46689">
    <property type="entry name" value="Homeodomain-like"/>
    <property type="match status" value="1"/>
</dbReference>
<dbReference type="OrthoDB" id="2143914at2759"/>
<dbReference type="AlphaFoldDB" id="A0A2G5BDT2"/>
<dbReference type="Pfam" id="PF00249">
    <property type="entry name" value="Myb_DNA-binding"/>
    <property type="match status" value="1"/>
</dbReference>
<dbReference type="Proteomes" id="UP000242474">
    <property type="component" value="Unassembled WGS sequence"/>
</dbReference>
<keyword evidence="4" id="KW-1185">Reference proteome</keyword>
<evidence type="ECO:0000313" key="4">
    <source>
        <dbReference type="Proteomes" id="UP000242474"/>
    </source>
</evidence>
<dbReference type="Gene3D" id="1.10.10.60">
    <property type="entry name" value="Homeodomain-like"/>
    <property type="match status" value="1"/>
</dbReference>
<gene>
    <name evidence="3" type="ORF">COEREDRAFT_86533</name>
</gene>
<dbReference type="InterPro" id="IPR017884">
    <property type="entry name" value="SANT_dom"/>
</dbReference>
<sequence length="201" mass="23180">MFNPTYRHVAAELSPEEEKDGIKILEASYRNHSTSQLLKILSEEFPLCLHSDLSELLYRFLRTKPTAVYPIPQKRPLDDDPANTAIVQQQSKNSFQIHNARNFPGIAPLVQNTKLPNYILETTNPLTKKKRIDDTEDPELNLSSKWTQEETDKLCSYLNEHQGRKNWISCARSVRTKSSAQCKAKFNNMRAQDLTRTTFDI</sequence>
<dbReference type="PROSITE" id="PS50090">
    <property type="entry name" value="MYB_LIKE"/>
    <property type="match status" value="1"/>
</dbReference>
<protein>
    <submittedName>
        <fullName evidence="3">Uncharacterized protein</fullName>
    </submittedName>
</protein>
<dbReference type="SMART" id="SM00717">
    <property type="entry name" value="SANT"/>
    <property type="match status" value="1"/>
</dbReference>
<name>A0A2G5BDT2_COERN</name>
<accession>A0A2G5BDT2</accession>
<dbReference type="InterPro" id="IPR001005">
    <property type="entry name" value="SANT/Myb"/>
</dbReference>
<evidence type="ECO:0000259" key="1">
    <source>
        <dbReference type="PROSITE" id="PS50090"/>
    </source>
</evidence>